<accession>A0A432XPE4</accession>
<dbReference type="Gene3D" id="3.40.50.12780">
    <property type="entry name" value="N-terminal domain of ligase-like"/>
    <property type="match status" value="1"/>
</dbReference>
<dbReference type="Pfam" id="PF00501">
    <property type="entry name" value="AMP-binding"/>
    <property type="match status" value="1"/>
</dbReference>
<dbReference type="SUPFAM" id="SSF56801">
    <property type="entry name" value="Acetyl-CoA synthetase-like"/>
    <property type="match status" value="1"/>
</dbReference>
<dbReference type="GO" id="GO:0005886">
    <property type="term" value="C:plasma membrane"/>
    <property type="evidence" value="ECO:0007669"/>
    <property type="project" value="TreeGrafter"/>
</dbReference>
<dbReference type="PANTHER" id="PTHR43107:SF15">
    <property type="entry name" value="FATTY ACID TRANSPORT PROTEIN 3, ISOFORM A"/>
    <property type="match status" value="1"/>
</dbReference>
<reference evidence="7" key="1">
    <citation type="journal article" date="2018" name="Front. Microbiol.">
        <title>Genome-Based Analysis Reveals the Taxonomy and Diversity of the Family Idiomarinaceae.</title>
        <authorList>
            <person name="Liu Y."/>
            <person name="Lai Q."/>
            <person name="Shao Z."/>
        </authorList>
    </citation>
    <scope>NUCLEOTIDE SEQUENCE [LARGE SCALE GENOMIC DNA]</scope>
    <source>
        <strain evidence="7">SW15</strain>
    </source>
</reference>
<protein>
    <submittedName>
        <fullName evidence="6">Long-chain-acyl-CoA synthetase</fullName>
    </submittedName>
</protein>
<dbReference type="PROSITE" id="PS00455">
    <property type="entry name" value="AMP_BINDING"/>
    <property type="match status" value="1"/>
</dbReference>
<comment type="caution">
    <text evidence="6">The sequence shown here is derived from an EMBL/GenBank/DDBJ whole genome shotgun (WGS) entry which is preliminary data.</text>
</comment>
<evidence type="ECO:0000313" key="7">
    <source>
        <dbReference type="Proteomes" id="UP000286678"/>
    </source>
</evidence>
<dbReference type="AlphaFoldDB" id="A0A432XPE4"/>
<dbReference type="OrthoDB" id="9803968at2"/>
<dbReference type="FunFam" id="3.30.300.30:FF:000002">
    <property type="entry name" value="Long-chain fatty acid transport protein 1"/>
    <property type="match status" value="1"/>
</dbReference>
<dbReference type="InterPro" id="IPR000873">
    <property type="entry name" value="AMP-dep_synth/lig_dom"/>
</dbReference>
<name>A0A432XPE4_9GAMM</name>
<feature type="domain" description="AMP-dependent synthetase/ligase" evidence="5">
    <location>
        <begin position="42"/>
        <end position="345"/>
    </location>
</feature>
<sequence length="583" mass="65597">MSFAELLSALIRFIPRLPRFFLTLLQLAWAHKGRRGSTGYFLQRAAARHPQRNFIKSKTGSYSYAEFNQWVNGLAHKLQQFGIQPGDCVALLDRNSPEVLAWAFAVNKLGAVAGMLNPKQTGANLAHSIAVMQPRLVVATAEFEPTLAELDTLPSLWIASKELHRQAHQSEQPNPTHTATIKLGATCFYMMTSGTTGLPKAAAMTHLRWYKAGIAFGRMSLSLSKRDTLYNCLPLYHNTALSIAVSSVVMTHSSLALAERFSASQFWSDVREFGATCFVYVGELCRYLLQQSVQAEERNNNIRAVIGNGLRAELWDDFQQRFKVPRICELYGASEGNVGFVNVFNLKRTVGFSPMTYAIVRFDYEQETPLRDAQGRLQKVAKNEVGLLLTEVSRKAPFDGYTHNPEANNAKLFRDVFKPGDCWFNTGDLVRHQGYRHIAFVDRVGDTFRWKSENVATTEVEAHVSRFGDVLAAVAYGVKVPFTEGRAGMVSLVLAKGARFDAQAFYQHIRQSLPDYAQPLFVRLQQVHEVTTTFKIRKSQLKSESFAIDHVRDPLYVLVDRQQGYQPLSDELYQAIHSGQLRL</sequence>
<dbReference type="RefSeq" id="WP_126832090.1">
    <property type="nucleotide sequence ID" value="NZ_PIPT01000001.1"/>
</dbReference>
<evidence type="ECO:0000256" key="3">
    <source>
        <dbReference type="ARBA" id="ARBA00022741"/>
    </source>
</evidence>
<dbReference type="PANTHER" id="PTHR43107">
    <property type="entry name" value="LONG-CHAIN FATTY ACID TRANSPORT PROTEIN"/>
    <property type="match status" value="1"/>
</dbReference>
<dbReference type="GO" id="GO:0044539">
    <property type="term" value="P:long-chain fatty acid import into cell"/>
    <property type="evidence" value="ECO:0007669"/>
    <property type="project" value="TreeGrafter"/>
</dbReference>
<evidence type="ECO:0000259" key="5">
    <source>
        <dbReference type="Pfam" id="PF00501"/>
    </source>
</evidence>
<keyword evidence="2" id="KW-0436">Ligase</keyword>
<dbReference type="NCBIfam" id="NF006134">
    <property type="entry name" value="PRK08279.1"/>
    <property type="match status" value="1"/>
</dbReference>
<organism evidence="6 7">
    <name type="scientific">Pseudidiomarina aquimaris</name>
    <dbReference type="NCBI Taxonomy" id="641841"/>
    <lineage>
        <taxon>Bacteria</taxon>
        <taxon>Pseudomonadati</taxon>
        <taxon>Pseudomonadota</taxon>
        <taxon>Gammaproteobacteria</taxon>
        <taxon>Alteromonadales</taxon>
        <taxon>Idiomarinaceae</taxon>
        <taxon>Pseudidiomarina</taxon>
    </lineage>
</organism>
<gene>
    <name evidence="6" type="ORF">CWE21_00375</name>
</gene>
<dbReference type="Gene3D" id="3.30.300.30">
    <property type="match status" value="1"/>
</dbReference>
<dbReference type="GO" id="GO:0004467">
    <property type="term" value="F:long-chain fatty acid-CoA ligase activity"/>
    <property type="evidence" value="ECO:0007669"/>
    <property type="project" value="TreeGrafter"/>
</dbReference>
<dbReference type="InterPro" id="IPR020845">
    <property type="entry name" value="AMP-binding_CS"/>
</dbReference>
<comment type="similarity">
    <text evidence="1">Belongs to the ATP-dependent AMP-binding enzyme family.</text>
</comment>
<dbReference type="InterPro" id="IPR045851">
    <property type="entry name" value="AMP-bd_C_sf"/>
</dbReference>
<dbReference type="EMBL" id="PIPT01000001">
    <property type="protein sequence ID" value="RUO50595.1"/>
    <property type="molecule type" value="Genomic_DNA"/>
</dbReference>
<proteinExistence type="inferred from homology"/>
<dbReference type="GO" id="GO:0005324">
    <property type="term" value="F:long-chain fatty acid transmembrane transporter activity"/>
    <property type="evidence" value="ECO:0007669"/>
    <property type="project" value="TreeGrafter"/>
</dbReference>
<evidence type="ECO:0000256" key="4">
    <source>
        <dbReference type="ARBA" id="ARBA00022840"/>
    </source>
</evidence>
<dbReference type="InterPro" id="IPR042099">
    <property type="entry name" value="ANL_N_sf"/>
</dbReference>
<evidence type="ECO:0000256" key="2">
    <source>
        <dbReference type="ARBA" id="ARBA00022598"/>
    </source>
</evidence>
<keyword evidence="4" id="KW-0067">ATP-binding</keyword>
<keyword evidence="7" id="KW-1185">Reference proteome</keyword>
<dbReference type="GO" id="GO:0005524">
    <property type="term" value="F:ATP binding"/>
    <property type="evidence" value="ECO:0007669"/>
    <property type="project" value="UniProtKB-KW"/>
</dbReference>
<dbReference type="Proteomes" id="UP000286678">
    <property type="component" value="Unassembled WGS sequence"/>
</dbReference>
<keyword evidence="3" id="KW-0547">Nucleotide-binding</keyword>
<evidence type="ECO:0000256" key="1">
    <source>
        <dbReference type="ARBA" id="ARBA00006432"/>
    </source>
</evidence>
<evidence type="ECO:0000313" key="6">
    <source>
        <dbReference type="EMBL" id="RUO50595.1"/>
    </source>
</evidence>